<dbReference type="RefSeq" id="WP_085121551.1">
    <property type="nucleotide sequence ID" value="NZ_FWZX01000003.1"/>
</dbReference>
<sequence>MQVEIDEVVSRIRVTDGGSGLSARELQRLIDAVLRAVDDRLGRERRRGLATDVADDGRGGISRETGGQP</sequence>
<dbReference type="STRING" id="560819.SAMN05428998_103101"/>
<protein>
    <submittedName>
        <fullName evidence="2">Uncharacterized protein</fullName>
    </submittedName>
</protein>
<evidence type="ECO:0000256" key="1">
    <source>
        <dbReference type="SAM" id="MobiDB-lite"/>
    </source>
</evidence>
<accession>A0A1Y6BGY5</accession>
<evidence type="ECO:0000313" key="3">
    <source>
        <dbReference type="Proteomes" id="UP000192917"/>
    </source>
</evidence>
<name>A0A1Y6BGY5_9PROT</name>
<keyword evidence="3" id="KW-1185">Reference proteome</keyword>
<dbReference type="EMBL" id="FWZX01000003">
    <property type="protein sequence ID" value="SMF02977.1"/>
    <property type="molecule type" value="Genomic_DNA"/>
</dbReference>
<reference evidence="2 3" key="1">
    <citation type="submission" date="2017-04" db="EMBL/GenBank/DDBJ databases">
        <authorList>
            <person name="Afonso C.L."/>
            <person name="Miller P.J."/>
            <person name="Scott M.A."/>
            <person name="Spackman E."/>
            <person name="Goraichik I."/>
            <person name="Dimitrov K.M."/>
            <person name="Suarez D.L."/>
            <person name="Swayne D.E."/>
        </authorList>
    </citation>
    <scope>NUCLEOTIDE SEQUENCE [LARGE SCALE GENOMIC DNA]</scope>
    <source>
        <strain evidence="2 3">USBA 355</strain>
    </source>
</reference>
<feature type="region of interest" description="Disordered" evidence="1">
    <location>
        <begin position="45"/>
        <end position="69"/>
    </location>
</feature>
<dbReference type="Proteomes" id="UP000192917">
    <property type="component" value="Unassembled WGS sequence"/>
</dbReference>
<gene>
    <name evidence="2" type="ORF">SAMN05428998_103101</name>
</gene>
<dbReference type="AlphaFoldDB" id="A0A1Y6BGY5"/>
<organism evidence="2 3">
    <name type="scientific">Tistlia consotensis USBA 355</name>
    <dbReference type="NCBI Taxonomy" id="560819"/>
    <lineage>
        <taxon>Bacteria</taxon>
        <taxon>Pseudomonadati</taxon>
        <taxon>Pseudomonadota</taxon>
        <taxon>Alphaproteobacteria</taxon>
        <taxon>Rhodospirillales</taxon>
        <taxon>Rhodovibrionaceae</taxon>
        <taxon>Tistlia</taxon>
    </lineage>
</organism>
<evidence type="ECO:0000313" key="2">
    <source>
        <dbReference type="EMBL" id="SMF02977.1"/>
    </source>
</evidence>
<proteinExistence type="predicted"/>